<evidence type="ECO:0000313" key="1">
    <source>
        <dbReference type="EMBL" id="TLD93385.1"/>
    </source>
</evidence>
<evidence type="ECO:0000313" key="2">
    <source>
        <dbReference type="Proteomes" id="UP000029921"/>
    </source>
</evidence>
<sequence length="109" mass="12925">MGVYAQAFYFNDKKSLKQFVRDCKSGFIKFEERREALGVVGFLHQTFGYQMKKMLINADYNIPDPNGLQVILRERDLDDLVPFDRYCEDDLKFLREGFKEFNAKFVYLA</sequence>
<protein>
    <submittedName>
        <fullName evidence="1">Uncharacterized protein</fullName>
    </submittedName>
</protein>
<dbReference type="AlphaFoldDB" id="A0A4U8T1Y0"/>
<reference evidence="1 2" key="1">
    <citation type="journal article" date="2014" name="Genome Announc.">
        <title>Draft genome sequences of eight enterohepatic helicobacter species isolated from both laboratory and wild rodents.</title>
        <authorList>
            <person name="Sheh A."/>
            <person name="Shen Z."/>
            <person name="Fox J.G."/>
        </authorList>
    </citation>
    <scope>NUCLEOTIDE SEQUENCE [LARGE SCALE GENOMIC DNA]</scope>
    <source>
        <strain evidence="1 2">MIT 96-1001</strain>
    </source>
</reference>
<dbReference type="RefSeq" id="WP_034587997.1">
    <property type="nucleotide sequence ID" value="NZ_JRPE02000002.1"/>
</dbReference>
<comment type="caution">
    <text evidence="1">The sequence shown here is derived from an EMBL/GenBank/DDBJ whole genome shotgun (WGS) entry which is preliminary data.</text>
</comment>
<gene>
    <name evidence="1" type="ORF">LS74_001245</name>
</gene>
<dbReference type="Proteomes" id="UP000029921">
    <property type="component" value="Unassembled WGS sequence"/>
</dbReference>
<keyword evidence="2" id="KW-1185">Reference proteome</keyword>
<proteinExistence type="predicted"/>
<dbReference type="EMBL" id="JRPE02000002">
    <property type="protein sequence ID" value="TLD93385.1"/>
    <property type="molecule type" value="Genomic_DNA"/>
</dbReference>
<name>A0A4U8T1Y0_9HELI</name>
<organism evidence="1 2">
    <name type="scientific">Helicobacter magdeburgensis</name>
    <dbReference type="NCBI Taxonomy" id="471858"/>
    <lineage>
        <taxon>Bacteria</taxon>
        <taxon>Pseudomonadati</taxon>
        <taxon>Campylobacterota</taxon>
        <taxon>Epsilonproteobacteria</taxon>
        <taxon>Campylobacterales</taxon>
        <taxon>Helicobacteraceae</taxon>
        <taxon>Helicobacter</taxon>
    </lineage>
</organism>
<accession>A0A4U8T1Y0</accession>